<proteinExistence type="predicted"/>
<dbReference type="HOGENOM" id="CLU_008973_2_1_10"/>
<dbReference type="STRING" id="517418.Ctha_2386"/>
<dbReference type="EMBL" id="CP001100">
    <property type="protein sequence ID" value="ACF14836.1"/>
    <property type="molecule type" value="Genomic_DNA"/>
</dbReference>
<organism evidence="2 3">
    <name type="scientific">Chloroherpeton thalassium (strain ATCC 35110 / GB-78)</name>
    <dbReference type="NCBI Taxonomy" id="517418"/>
    <lineage>
        <taxon>Bacteria</taxon>
        <taxon>Pseudomonadati</taxon>
        <taxon>Chlorobiota</taxon>
        <taxon>Chlorobiia</taxon>
        <taxon>Chlorobiales</taxon>
        <taxon>Chloroherpetonaceae</taxon>
        <taxon>Chloroherpeton</taxon>
    </lineage>
</organism>
<dbReference type="Gene3D" id="3.10.620.30">
    <property type="match status" value="1"/>
</dbReference>
<dbReference type="Pfam" id="PF01841">
    <property type="entry name" value="Transglut_core"/>
    <property type="match status" value="1"/>
</dbReference>
<dbReference type="Pfam" id="PF08379">
    <property type="entry name" value="Bact_transglu_N"/>
    <property type="match status" value="1"/>
</dbReference>
<gene>
    <name evidence="2" type="ordered locus">Ctha_2386</name>
</gene>
<dbReference type="PANTHER" id="PTHR33490:SF1">
    <property type="entry name" value="SLL1233 PROTEIN"/>
    <property type="match status" value="1"/>
</dbReference>
<dbReference type="Proteomes" id="UP000001208">
    <property type="component" value="Chromosome"/>
</dbReference>
<reference evidence="2 3" key="1">
    <citation type="submission" date="2008-06" db="EMBL/GenBank/DDBJ databases">
        <title>Complete sequence of Chloroherpeton thalassium ATCC 35110.</title>
        <authorList>
            <consortium name="US DOE Joint Genome Institute"/>
            <person name="Lucas S."/>
            <person name="Copeland A."/>
            <person name="Lapidus A."/>
            <person name="Glavina del Rio T."/>
            <person name="Dalin E."/>
            <person name="Tice H."/>
            <person name="Bruce D."/>
            <person name="Goodwin L."/>
            <person name="Pitluck S."/>
            <person name="Schmutz J."/>
            <person name="Larimer F."/>
            <person name="Land M."/>
            <person name="Hauser L."/>
            <person name="Kyrpides N."/>
            <person name="Mikhailova N."/>
            <person name="Liu Z."/>
            <person name="Li T."/>
            <person name="Zhao F."/>
            <person name="Overmann J."/>
            <person name="Bryant D.A."/>
            <person name="Richardson P."/>
        </authorList>
    </citation>
    <scope>NUCLEOTIDE SEQUENCE [LARGE SCALE GENOMIC DNA]</scope>
    <source>
        <strain evidence="3">ATCC 35110 / GB-78</strain>
    </source>
</reference>
<feature type="domain" description="Transglutaminase-like" evidence="1">
    <location>
        <begin position="173"/>
        <end position="237"/>
    </location>
</feature>
<protein>
    <submittedName>
        <fullName evidence="2">Transglutaminase domain protein</fullName>
    </submittedName>
</protein>
<keyword evidence="3" id="KW-1185">Reference proteome</keyword>
<dbReference type="InterPro" id="IPR002931">
    <property type="entry name" value="Transglutaminase-like"/>
</dbReference>
<dbReference type="RefSeq" id="WP_012500918.1">
    <property type="nucleotide sequence ID" value="NC_011026.1"/>
</dbReference>
<name>B3QX26_CHLT3</name>
<dbReference type="eggNOG" id="COG1305">
    <property type="taxonomic scope" value="Bacteria"/>
</dbReference>
<accession>B3QX26</accession>
<dbReference type="AlphaFoldDB" id="B3QX26"/>
<dbReference type="SUPFAM" id="SSF54001">
    <property type="entry name" value="Cysteine proteinases"/>
    <property type="match status" value="1"/>
</dbReference>
<evidence type="ECO:0000259" key="1">
    <source>
        <dbReference type="SMART" id="SM00460"/>
    </source>
</evidence>
<dbReference type="InterPro" id="IPR013589">
    <property type="entry name" value="Bac_transglu_N"/>
</dbReference>
<evidence type="ECO:0000313" key="2">
    <source>
        <dbReference type="EMBL" id="ACF14836.1"/>
    </source>
</evidence>
<dbReference type="PANTHER" id="PTHR33490">
    <property type="entry name" value="BLR5614 PROTEIN-RELATED"/>
    <property type="match status" value="1"/>
</dbReference>
<dbReference type="SMART" id="SM00460">
    <property type="entry name" value="TGc"/>
    <property type="match status" value="1"/>
</dbReference>
<sequence length="283" mass="32194">MKFKIIHETTYQFSSQVFLEPQYLRLKPKPTPYSKLETFRLKFSPKPAGISEQTDAEENCIHLCWFEGTHQDLSIRSESLIDVLENHNPFNFIVYPADYLVFPFQYSEPLQTLLSPTLGSHRLGKAVVQYAEAIRLSCDEKTVPFLIDLTKQIHEDFKASPRHEGPPFEPEKTFDLKKGSCRDLAWLQIHILRHFKIAARFVSGYYYVQSETPEYELHAWVEAFLPGAGWVGFDPSAGVVVGSSHIPVATSAFPQQTMPLTGIFRGNAKSKLSSDLIIEPIKS</sequence>
<evidence type="ECO:0000313" key="3">
    <source>
        <dbReference type="Proteomes" id="UP000001208"/>
    </source>
</evidence>
<dbReference type="KEGG" id="cts:Ctha_2386"/>
<dbReference type="InterPro" id="IPR038765">
    <property type="entry name" value="Papain-like_cys_pep_sf"/>
</dbReference>
<dbReference type="OrthoDB" id="9804872at2"/>